<proteinExistence type="predicted"/>
<feature type="transmembrane region" description="Helical" evidence="1">
    <location>
        <begin position="49"/>
        <end position="72"/>
    </location>
</feature>
<dbReference type="AlphaFoldDB" id="A0A158ABJ2"/>
<protein>
    <submittedName>
        <fullName evidence="2">Uncharacterized protein</fullName>
    </submittedName>
</protein>
<keyword evidence="1" id="KW-0472">Membrane</keyword>
<evidence type="ECO:0000313" key="3">
    <source>
        <dbReference type="Proteomes" id="UP000054978"/>
    </source>
</evidence>
<name>A0A158ABJ2_9BURK</name>
<gene>
    <name evidence="2" type="ORF">AWB83_01617</name>
</gene>
<comment type="caution">
    <text evidence="2">The sequence shown here is derived from an EMBL/GenBank/DDBJ whole genome shotgun (WGS) entry which is preliminary data.</text>
</comment>
<keyword evidence="3" id="KW-1185">Reference proteome</keyword>
<dbReference type="OrthoDB" id="8781872at2"/>
<evidence type="ECO:0000313" key="2">
    <source>
        <dbReference type="EMBL" id="SAK55198.1"/>
    </source>
</evidence>
<reference evidence="2" key="1">
    <citation type="submission" date="2016-01" db="EMBL/GenBank/DDBJ databases">
        <authorList>
            <person name="Peeters C."/>
        </authorList>
    </citation>
    <scope>NUCLEOTIDE SEQUENCE [LARGE SCALE GENOMIC DNA]</scope>
    <source>
        <strain evidence="2">LMG 29326</strain>
    </source>
</reference>
<organism evidence="2 3">
    <name type="scientific">Caballeronia ptereochthonis</name>
    <dbReference type="NCBI Taxonomy" id="1777144"/>
    <lineage>
        <taxon>Bacteria</taxon>
        <taxon>Pseudomonadati</taxon>
        <taxon>Pseudomonadota</taxon>
        <taxon>Betaproteobacteria</taxon>
        <taxon>Burkholderiales</taxon>
        <taxon>Burkholderiaceae</taxon>
        <taxon>Caballeronia</taxon>
    </lineage>
</organism>
<keyword evidence="1" id="KW-1133">Transmembrane helix</keyword>
<accession>A0A158ABJ2</accession>
<keyword evidence="1" id="KW-0812">Transmembrane</keyword>
<sequence>MDKGTSRTLINAALFLIVVLVGAFNVLNLKEAYGDGPPYYSRTTNMDKWIDPLPVLAAVDAITVFAVAAILYRTNRKR</sequence>
<feature type="transmembrane region" description="Helical" evidence="1">
    <location>
        <begin position="12"/>
        <end position="29"/>
    </location>
</feature>
<dbReference type="EMBL" id="FCOB02000006">
    <property type="protein sequence ID" value="SAK55198.1"/>
    <property type="molecule type" value="Genomic_DNA"/>
</dbReference>
<dbReference type="Proteomes" id="UP000054978">
    <property type="component" value="Unassembled WGS sequence"/>
</dbReference>
<evidence type="ECO:0000256" key="1">
    <source>
        <dbReference type="SAM" id="Phobius"/>
    </source>
</evidence>
<dbReference type="RefSeq" id="WP_087044077.1">
    <property type="nucleotide sequence ID" value="NZ_FCOB02000006.1"/>
</dbReference>